<dbReference type="InterPro" id="IPR001849">
    <property type="entry name" value="PH_domain"/>
</dbReference>
<feature type="compositionally biased region" description="Low complexity" evidence="1">
    <location>
        <begin position="146"/>
        <end position="159"/>
    </location>
</feature>
<feature type="compositionally biased region" description="Low complexity" evidence="1">
    <location>
        <begin position="564"/>
        <end position="579"/>
    </location>
</feature>
<proteinExistence type="predicted"/>
<evidence type="ECO:0000256" key="1">
    <source>
        <dbReference type="SAM" id="MobiDB-lite"/>
    </source>
</evidence>
<feature type="region of interest" description="Disordered" evidence="1">
    <location>
        <begin position="1"/>
        <end position="209"/>
    </location>
</feature>
<reference evidence="3" key="1">
    <citation type="submission" date="2021-06" db="EMBL/GenBank/DDBJ databases">
        <authorList>
            <person name="Kallberg Y."/>
            <person name="Tangrot J."/>
            <person name="Rosling A."/>
        </authorList>
    </citation>
    <scope>NUCLEOTIDE SEQUENCE</scope>
    <source>
        <strain evidence="3">IN212</strain>
    </source>
</reference>
<keyword evidence="4" id="KW-1185">Reference proteome</keyword>
<feature type="compositionally biased region" description="Polar residues" evidence="1">
    <location>
        <begin position="130"/>
        <end position="142"/>
    </location>
</feature>
<feature type="compositionally biased region" description="Low complexity" evidence="1">
    <location>
        <begin position="167"/>
        <end position="177"/>
    </location>
</feature>
<dbReference type="Gene3D" id="2.30.29.30">
    <property type="entry name" value="Pleckstrin-homology domain (PH domain)/Phosphotyrosine-binding domain (PTB)"/>
    <property type="match status" value="1"/>
</dbReference>
<feature type="compositionally biased region" description="Pro residues" evidence="1">
    <location>
        <begin position="108"/>
        <end position="117"/>
    </location>
</feature>
<organism evidence="3 4">
    <name type="scientific">Racocetra fulgida</name>
    <dbReference type="NCBI Taxonomy" id="60492"/>
    <lineage>
        <taxon>Eukaryota</taxon>
        <taxon>Fungi</taxon>
        <taxon>Fungi incertae sedis</taxon>
        <taxon>Mucoromycota</taxon>
        <taxon>Glomeromycotina</taxon>
        <taxon>Glomeromycetes</taxon>
        <taxon>Diversisporales</taxon>
        <taxon>Gigasporaceae</taxon>
        <taxon>Racocetra</taxon>
    </lineage>
</organism>
<sequence>MFSSNKRKSISSKSAIAPQVRNNNPSARTTTATTTKAPSLNASKQEPIADDFKPSDHKNFDRDLLKPQDHTKDCPSSSTLKSSRNSLDEKNNLSLKSKLSTINNSFIPPKPPKPPKTTKPTKPSSLPIKVNQSNHNESSLNLKNDPIISSSTKPPISSHAESKSRSNRSSAIYSSNITSEPKSSSSIIGESPTKISQKHKRTGSAPILNTPSMSMINNLNKIISSKSMVNLNDEFEAKVDRETPKQYLERMMYSVSRSKLDIVPTENPYSYMGTLPALDITDLHRVFSTSNTIRITGVKNRRKSHTFKGTSSPFQSTDDDGTFLLNITKCGKLGRKIDLIDADSVAVYDKNYKKHKNVFRLVCPKGHQYLFKAENEDEMNDWISKINYAATFKTAGLKMRNIRNQNIGHLRRSLGMGLLGYSLDDAAKEAQGRTNLIHRILKVATLVASRLKHTCLELSKLLCYHEILEKDLCSTVMEDKTYWQNRRSYFTPGDNDMDDNVSSTDTITNFSSKHSKSHEMFGKLFIKEPINSNNKLLEPFERNSETTTRPATMGSLLRASASTLSLNSSSGESSRTSLSTYGDNEEGFDFHGNVSEYELDERDDCSFRDDASSIIALDDVKEQLSSVNENGCENDDYNNTSLLDVESDFGGKRSDGIEICVTEFTEVTSEHEDDSNSQFKIPRIQSDLKLKSRQDEKTIMNPDLEIMSNNITVPVLVISKADDGLESGEKTSLSDDLSDYFVDAEEW</sequence>
<accession>A0A9N8YYE4</accession>
<dbReference type="AlphaFoldDB" id="A0A9N8YYE4"/>
<dbReference type="EMBL" id="CAJVPZ010000236">
    <property type="protein sequence ID" value="CAG8458177.1"/>
    <property type="molecule type" value="Genomic_DNA"/>
</dbReference>
<evidence type="ECO:0000259" key="2">
    <source>
        <dbReference type="PROSITE" id="PS50003"/>
    </source>
</evidence>
<dbReference type="InterPro" id="IPR041681">
    <property type="entry name" value="PH_9"/>
</dbReference>
<feature type="compositionally biased region" description="Polar residues" evidence="1">
    <location>
        <begin position="178"/>
        <end position="188"/>
    </location>
</feature>
<feature type="compositionally biased region" description="Low complexity" evidence="1">
    <location>
        <begin position="76"/>
        <end position="85"/>
    </location>
</feature>
<evidence type="ECO:0000313" key="3">
    <source>
        <dbReference type="EMBL" id="CAG8458177.1"/>
    </source>
</evidence>
<gene>
    <name evidence="3" type="ORF">RFULGI_LOCUS561</name>
</gene>
<protein>
    <submittedName>
        <fullName evidence="3">10177_t:CDS:1</fullName>
    </submittedName>
</protein>
<dbReference type="OrthoDB" id="430364at2759"/>
<feature type="compositionally biased region" description="Basic residues" evidence="1">
    <location>
        <begin position="1"/>
        <end position="10"/>
    </location>
</feature>
<dbReference type="Pfam" id="PF15410">
    <property type="entry name" value="PH_9"/>
    <property type="match status" value="1"/>
</dbReference>
<dbReference type="SUPFAM" id="SSF50729">
    <property type="entry name" value="PH domain-like"/>
    <property type="match status" value="1"/>
</dbReference>
<feature type="compositionally biased region" description="Polar residues" evidence="1">
    <location>
        <begin position="92"/>
        <end position="106"/>
    </location>
</feature>
<feature type="compositionally biased region" description="Basic and acidic residues" evidence="1">
    <location>
        <begin position="50"/>
        <end position="73"/>
    </location>
</feature>
<dbReference type="PROSITE" id="PS50003">
    <property type="entry name" value="PH_DOMAIN"/>
    <property type="match status" value="1"/>
</dbReference>
<name>A0A9N8YYE4_9GLOM</name>
<comment type="caution">
    <text evidence="3">The sequence shown here is derived from an EMBL/GenBank/DDBJ whole genome shotgun (WGS) entry which is preliminary data.</text>
</comment>
<feature type="region of interest" description="Disordered" evidence="1">
    <location>
        <begin position="564"/>
        <end position="584"/>
    </location>
</feature>
<evidence type="ECO:0000313" key="4">
    <source>
        <dbReference type="Proteomes" id="UP000789396"/>
    </source>
</evidence>
<dbReference type="Proteomes" id="UP000789396">
    <property type="component" value="Unassembled WGS sequence"/>
</dbReference>
<dbReference type="InterPro" id="IPR011993">
    <property type="entry name" value="PH-like_dom_sf"/>
</dbReference>
<feature type="domain" description="PH" evidence="2">
    <location>
        <begin position="337"/>
        <end position="391"/>
    </location>
</feature>
<feature type="non-terminal residue" evidence="3">
    <location>
        <position position="1"/>
    </location>
</feature>